<dbReference type="EMBL" id="BNJJ01000004">
    <property type="protein sequence ID" value="GHO83962.1"/>
    <property type="molecule type" value="Genomic_DNA"/>
</dbReference>
<keyword evidence="3" id="KW-1185">Reference proteome</keyword>
<feature type="region of interest" description="Disordered" evidence="1">
    <location>
        <begin position="48"/>
        <end position="71"/>
    </location>
</feature>
<accession>A0ABQ3VDH3</accession>
<proteinExistence type="predicted"/>
<name>A0ABQ3VDH3_9CHLR</name>
<comment type="caution">
    <text evidence="2">The sequence shown here is derived from an EMBL/GenBank/DDBJ whole genome shotgun (WGS) entry which is preliminary data.</text>
</comment>
<evidence type="ECO:0000313" key="3">
    <source>
        <dbReference type="Proteomes" id="UP000635565"/>
    </source>
</evidence>
<evidence type="ECO:0000256" key="1">
    <source>
        <dbReference type="SAM" id="MobiDB-lite"/>
    </source>
</evidence>
<dbReference type="Proteomes" id="UP000635565">
    <property type="component" value="Unassembled WGS sequence"/>
</dbReference>
<reference evidence="2 3" key="1">
    <citation type="journal article" date="2021" name="Int. J. Syst. Evol. Microbiol.">
        <title>Reticulibacter mediterranei gen. nov., sp. nov., within the new family Reticulibacteraceae fam. nov., and Ktedonospora formicarum gen. nov., sp. nov., Ktedonobacter robiniae sp. nov., Dictyobacter formicarum sp. nov. and Dictyobacter arantiisoli sp. nov., belonging to the class Ktedonobacteria.</title>
        <authorList>
            <person name="Yabe S."/>
            <person name="Zheng Y."/>
            <person name="Wang C.M."/>
            <person name="Sakai Y."/>
            <person name="Abe K."/>
            <person name="Yokota A."/>
            <person name="Donadio S."/>
            <person name="Cavaletti L."/>
            <person name="Monciardini P."/>
        </authorList>
    </citation>
    <scope>NUCLEOTIDE SEQUENCE [LARGE SCALE GENOMIC DNA]</scope>
    <source>
        <strain evidence="2 3">SOSP1-9</strain>
    </source>
</reference>
<organism evidence="2 3">
    <name type="scientific">Dictyobacter formicarum</name>
    <dbReference type="NCBI Taxonomy" id="2778368"/>
    <lineage>
        <taxon>Bacteria</taxon>
        <taxon>Bacillati</taxon>
        <taxon>Chloroflexota</taxon>
        <taxon>Ktedonobacteria</taxon>
        <taxon>Ktedonobacterales</taxon>
        <taxon>Dictyobacteraceae</taxon>
        <taxon>Dictyobacter</taxon>
    </lineage>
</organism>
<protein>
    <submittedName>
        <fullName evidence="2">Uncharacterized protein</fullName>
    </submittedName>
</protein>
<evidence type="ECO:0000313" key="2">
    <source>
        <dbReference type="EMBL" id="GHO83962.1"/>
    </source>
</evidence>
<gene>
    <name evidence="2" type="ORF">KSZ_19680</name>
</gene>
<sequence>MTKFIVRTIREAPIWKTNHHDKNDWKTERNKEPGDPSKREIAQQLLKLPGPPEANKQPKGANILPGILSNY</sequence>